<evidence type="ECO:0000313" key="3">
    <source>
        <dbReference type="Proteomes" id="UP000006727"/>
    </source>
</evidence>
<evidence type="ECO:0000313" key="2">
    <source>
        <dbReference type="EnsemblPlants" id="Pp3c12_10531V3.1"/>
    </source>
</evidence>
<reference evidence="1 3" key="1">
    <citation type="journal article" date="2008" name="Science">
        <title>The Physcomitrella genome reveals evolutionary insights into the conquest of land by plants.</title>
        <authorList>
            <person name="Rensing S."/>
            <person name="Lang D."/>
            <person name="Zimmer A."/>
            <person name="Terry A."/>
            <person name="Salamov A."/>
            <person name="Shapiro H."/>
            <person name="Nishiyama T."/>
            <person name="Perroud P.-F."/>
            <person name="Lindquist E."/>
            <person name="Kamisugi Y."/>
            <person name="Tanahashi T."/>
            <person name="Sakakibara K."/>
            <person name="Fujita T."/>
            <person name="Oishi K."/>
            <person name="Shin-I T."/>
            <person name="Kuroki Y."/>
            <person name="Toyoda A."/>
            <person name="Suzuki Y."/>
            <person name="Hashimoto A."/>
            <person name="Yamaguchi K."/>
            <person name="Sugano A."/>
            <person name="Kohara Y."/>
            <person name="Fujiyama A."/>
            <person name="Anterola A."/>
            <person name="Aoki S."/>
            <person name="Ashton N."/>
            <person name="Barbazuk W.B."/>
            <person name="Barker E."/>
            <person name="Bennetzen J."/>
            <person name="Bezanilla M."/>
            <person name="Blankenship R."/>
            <person name="Cho S.H."/>
            <person name="Dutcher S."/>
            <person name="Estelle M."/>
            <person name="Fawcett J.A."/>
            <person name="Gundlach H."/>
            <person name="Hanada K."/>
            <person name="Heyl A."/>
            <person name="Hicks K.A."/>
            <person name="Hugh J."/>
            <person name="Lohr M."/>
            <person name="Mayer K."/>
            <person name="Melkozernov A."/>
            <person name="Murata T."/>
            <person name="Nelson D."/>
            <person name="Pils B."/>
            <person name="Prigge M."/>
            <person name="Reiss B."/>
            <person name="Renner T."/>
            <person name="Rombauts S."/>
            <person name="Rushton P."/>
            <person name="Sanderfoot A."/>
            <person name="Schween G."/>
            <person name="Shiu S.-H."/>
            <person name="Stueber K."/>
            <person name="Theodoulou F.L."/>
            <person name="Tu H."/>
            <person name="Van de Peer Y."/>
            <person name="Verrier P.J."/>
            <person name="Waters E."/>
            <person name="Wood A."/>
            <person name="Yang L."/>
            <person name="Cove D."/>
            <person name="Cuming A."/>
            <person name="Hasebe M."/>
            <person name="Lucas S."/>
            <person name="Mishler D.B."/>
            <person name="Reski R."/>
            <person name="Grigoriev I."/>
            <person name="Quatrano R.S."/>
            <person name="Boore J.L."/>
        </authorList>
    </citation>
    <scope>NUCLEOTIDE SEQUENCE [LARGE SCALE GENOMIC DNA]</scope>
    <source>
        <strain evidence="2 3">cv. Gransden 2004</strain>
    </source>
</reference>
<dbReference type="AlphaFoldDB" id="A0A2K1JQK3"/>
<dbReference type="InParanoid" id="A0A2K1JQK3"/>
<reference evidence="1 3" key="2">
    <citation type="journal article" date="2018" name="Plant J.">
        <title>The Physcomitrella patens chromosome-scale assembly reveals moss genome structure and evolution.</title>
        <authorList>
            <person name="Lang D."/>
            <person name="Ullrich K.K."/>
            <person name="Murat F."/>
            <person name="Fuchs J."/>
            <person name="Jenkins J."/>
            <person name="Haas F.B."/>
            <person name="Piednoel M."/>
            <person name="Gundlach H."/>
            <person name="Van Bel M."/>
            <person name="Meyberg R."/>
            <person name="Vives C."/>
            <person name="Morata J."/>
            <person name="Symeonidi A."/>
            <person name="Hiss M."/>
            <person name="Muchero W."/>
            <person name="Kamisugi Y."/>
            <person name="Saleh O."/>
            <person name="Blanc G."/>
            <person name="Decker E.L."/>
            <person name="van Gessel N."/>
            <person name="Grimwood J."/>
            <person name="Hayes R.D."/>
            <person name="Graham S.W."/>
            <person name="Gunter L.E."/>
            <person name="McDaniel S.F."/>
            <person name="Hoernstein S.N.W."/>
            <person name="Larsson A."/>
            <person name="Li F.W."/>
            <person name="Perroud P.F."/>
            <person name="Phillips J."/>
            <person name="Ranjan P."/>
            <person name="Rokshar D.S."/>
            <person name="Rothfels C.J."/>
            <person name="Schneider L."/>
            <person name="Shu S."/>
            <person name="Stevenson D.W."/>
            <person name="Thummler F."/>
            <person name="Tillich M."/>
            <person name="Villarreal Aguilar J.C."/>
            <person name="Widiez T."/>
            <person name="Wong G.K."/>
            <person name="Wymore A."/>
            <person name="Zhang Y."/>
            <person name="Zimmer A.D."/>
            <person name="Quatrano R.S."/>
            <person name="Mayer K.F.X."/>
            <person name="Goodstein D."/>
            <person name="Casacuberta J.M."/>
            <person name="Vandepoele K."/>
            <person name="Reski R."/>
            <person name="Cuming A.C."/>
            <person name="Tuskan G.A."/>
            <person name="Maumus F."/>
            <person name="Salse J."/>
            <person name="Schmutz J."/>
            <person name="Rensing S.A."/>
        </authorList>
    </citation>
    <scope>NUCLEOTIDE SEQUENCE [LARGE SCALE GENOMIC DNA]</scope>
    <source>
        <strain evidence="2 3">cv. Gransden 2004</strain>
    </source>
</reference>
<dbReference type="Gramene" id="Pp3c12_10531V3.1">
    <property type="protein sequence ID" value="Pp3c12_10531V3.1"/>
    <property type="gene ID" value="Pp3c12_10531"/>
</dbReference>
<sequence length="70" mass="7768">MGDGGYEINLSCIKSSSIDLMLHWKRSTFPAYIHPSVAEDGVSKFQNFLTETPQVVGNREDVSCACMILE</sequence>
<reference evidence="2" key="3">
    <citation type="submission" date="2020-12" db="UniProtKB">
        <authorList>
            <consortium name="EnsemblPlants"/>
        </authorList>
    </citation>
    <scope>IDENTIFICATION</scope>
</reference>
<organism evidence="1">
    <name type="scientific">Physcomitrium patens</name>
    <name type="common">Spreading-leaved earth moss</name>
    <name type="synonym">Physcomitrella patens</name>
    <dbReference type="NCBI Taxonomy" id="3218"/>
    <lineage>
        <taxon>Eukaryota</taxon>
        <taxon>Viridiplantae</taxon>
        <taxon>Streptophyta</taxon>
        <taxon>Embryophyta</taxon>
        <taxon>Bryophyta</taxon>
        <taxon>Bryophytina</taxon>
        <taxon>Bryopsida</taxon>
        <taxon>Funariidae</taxon>
        <taxon>Funariales</taxon>
        <taxon>Funariaceae</taxon>
        <taxon>Physcomitrium</taxon>
    </lineage>
</organism>
<gene>
    <name evidence="1" type="ORF">PHYPA_016088</name>
</gene>
<name>A0A2K1JQK3_PHYPA</name>
<dbReference type="Proteomes" id="UP000006727">
    <property type="component" value="Chromosome 12"/>
</dbReference>
<dbReference type="EMBL" id="ABEU02000012">
    <property type="protein sequence ID" value="PNR43706.1"/>
    <property type="molecule type" value="Genomic_DNA"/>
</dbReference>
<accession>A0A2K1JQK3</accession>
<dbReference type="EnsemblPlants" id="Pp3c12_10531V3.1">
    <property type="protein sequence ID" value="Pp3c12_10531V3.1"/>
    <property type="gene ID" value="Pp3c12_10531"/>
</dbReference>
<evidence type="ECO:0000313" key="1">
    <source>
        <dbReference type="EMBL" id="PNR43706.1"/>
    </source>
</evidence>
<keyword evidence="3" id="KW-1185">Reference proteome</keyword>
<proteinExistence type="predicted"/>
<protein>
    <submittedName>
        <fullName evidence="1 2">Uncharacterized protein</fullName>
    </submittedName>
</protein>